<protein>
    <recommendedName>
        <fullName evidence="1">DUF5060 domain-containing protein</fullName>
    </recommendedName>
</protein>
<dbReference type="InterPro" id="IPR013783">
    <property type="entry name" value="Ig-like_fold"/>
</dbReference>
<evidence type="ECO:0000313" key="2">
    <source>
        <dbReference type="EMBL" id="EKC50560.1"/>
    </source>
</evidence>
<sequence length="140" mass="15827">MSTKFYVIAVWTLLSFVVKVNAQDKVECWDRFELSFKQVTKGNPFDIRLSATFVCGKEKKTVEGFYDGENTYRIRFMPAVAGEWRYVTSSSIGAMNGRKGTFTVIPAGKDNHGMVLVDGEHNFKYADGTRYYPMGTTAYA</sequence>
<comment type="caution">
    <text evidence="2">The sequence shown here is derived from an EMBL/GenBank/DDBJ whole genome shotgun (WGS) entry which is preliminary data.</text>
</comment>
<dbReference type="Pfam" id="PF16586">
    <property type="entry name" value="DUF5060"/>
    <property type="match status" value="1"/>
</dbReference>
<reference evidence="2" key="1">
    <citation type="journal article" date="2013" name="Environ. Microbiol.">
        <title>Microbiota from the distal guts of lean and obese adolescents exhibit partial functional redundancy besides clear differences in community structure.</title>
        <authorList>
            <person name="Ferrer M."/>
            <person name="Ruiz A."/>
            <person name="Lanza F."/>
            <person name="Haange S.B."/>
            <person name="Oberbach A."/>
            <person name="Till H."/>
            <person name="Bargiela R."/>
            <person name="Campoy C."/>
            <person name="Segura M.T."/>
            <person name="Richter M."/>
            <person name="von Bergen M."/>
            <person name="Seifert J."/>
            <person name="Suarez A."/>
        </authorList>
    </citation>
    <scope>NUCLEOTIDE SEQUENCE</scope>
</reference>
<feature type="non-terminal residue" evidence="2">
    <location>
        <position position="140"/>
    </location>
</feature>
<evidence type="ECO:0000259" key="1">
    <source>
        <dbReference type="Pfam" id="PF16586"/>
    </source>
</evidence>
<dbReference type="EMBL" id="AJWZ01009693">
    <property type="protein sequence ID" value="EKC50560.1"/>
    <property type="molecule type" value="Genomic_DNA"/>
</dbReference>
<dbReference type="Gene3D" id="2.60.40.10">
    <property type="entry name" value="Immunoglobulins"/>
    <property type="match status" value="1"/>
</dbReference>
<proteinExistence type="predicted"/>
<gene>
    <name evidence="2" type="ORF">OBE_14071</name>
</gene>
<feature type="domain" description="DUF5060" evidence="1">
    <location>
        <begin position="25"/>
        <end position="90"/>
    </location>
</feature>
<accession>K1SA23</accession>
<dbReference type="InterPro" id="IPR032260">
    <property type="entry name" value="DUF5060"/>
</dbReference>
<organism evidence="2">
    <name type="scientific">human gut metagenome</name>
    <dbReference type="NCBI Taxonomy" id="408170"/>
    <lineage>
        <taxon>unclassified sequences</taxon>
        <taxon>metagenomes</taxon>
        <taxon>organismal metagenomes</taxon>
    </lineage>
</organism>
<dbReference type="AlphaFoldDB" id="K1SA23"/>
<name>K1SA23_9ZZZZ</name>